<reference evidence="1" key="1">
    <citation type="submission" date="2021-06" db="EMBL/GenBank/DDBJ databases">
        <authorList>
            <person name="Kallberg Y."/>
            <person name="Tangrot J."/>
            <person name="Rosling A."/>
        </authorList>
    </citation>
    <scope>NUCLEOTIDE SEQUENCE</scope>
    <source>
        <strain evidence="1">AU212A</strain>
    </source>
</reference>
<protein>
    <submittedName>
        <fullName evidence="1">3311_t:CDS:1</fullName>
    </submittedName>
</protein>
<dbReference type="EMBL" id="CAJVPM010038460">
    <property type="protein sequence ID" value="CAG8698231.1"/>
    <property type="molecule type" value="Genomic_DNA"/>
</dbReference>
<organism evidence="1 2">
    <name type="scientific">Scutellospora calospora</name>
    <dbReference type="NCBI Taxonomy" id="85575"/>
    <lineage>
        <taxon>Eukaryota</taxon>
        <taxon>Fungi</taxon>
        <taxon>Fungi incertae sedis</taxon>
        <taxon>Mucoromycota</taxon>
        <taxon>Glomeromycotina</taxon>
        <taxon>Glomeromycetes</taxon>
        <taxon>Diversisporales</taxon>
        <taxon>Gigasporaceae</taxon>
        <taxon>Scutellospora</taxon>
    </lineage>
</organism>
<gene>
    <name evidence="1" type="ORF">SCALOS_LOCUS10395</name>
</gene>
<evidence type="ECO:0000313" key="1">
    <source>
        <dbReference type="EMBL" id="CAG8698231.1"/>
    </source>
</evidence>
<accession>A0ACA9P939</accession>
<name>A0ACA9P939_9GLOM</name>
<keyword evidence="2" id="KW-1185">Reference proteome</keyword>
<proteinExistence type="predicted"/>
<sequence length="76" mass="8323">IASGATIQHRNGCSAVLSRKTTTLGKAIPNEYSNSIYIFNTETYSWISSFDMSNTTSQGTPTNHDETPTNQDNFST</sequence>
<comment type="caution">
    <text evidence="1">The sequence shown here is derived from an EMBL/GenBank/DDBJ whole genome shotgun (WGS) entry which is preliminary data.</text>
</comment>
<feature type="non-terminal residue" evidence="1">
    <location>
        <position position="1"/>
    </location>
</feature>
<evidence type="ECO:0000313" key="2">
    <source>
        <dbReference type="Proteomes" id="UP000789860"/>
    </source>
</evidence>
<dbReference type="Proteomes" id="UP000789860">
    <property type="component" value="Unassembled WGS sequence"/>
</dbReference>
<feature type="non-terminal residue" evidence="1">
    <location>
        <position position="76"/>
    </location>
</feature>